<proteinExistence type="predicted"/>
<reference evidence="1" key="1">
    <citation type="journal article" date="2020" name="Nature">
        <title>Giant virus diversity and host interactions through global metagenomics.</title>
        <authorList>
            <person name="Schulz F."/>
            <person name="Roux S."/>
            <person name="Paez-Espino D."/>
            <person name="Jungbluth S."/>
            <person name="Walsh D.A."/>
            <person name="Denef V.J."/>
            <person name="McMahon K.D."/>
            <person name="Konstantinidis K.T."/>
            <person name="Eloe-Fadrosh E.A."/>
            <person name="Kyrpides N.C."/>
            <person name="Woyke T."/>
        </authorList>
    </citation>
    <scope>NUCLEOTIDE SEQUENCE</scope>
    <source>
        <strain evidence="1">GVMAG-M-3300009151-35</strain>
    </source>
</reference>
<dbReference type="AlphaFoldDB" id="A0A6C0EQQ2"/>
<sequence>MDESDIYFIPENIIYTNDIKKIIIKPLLSNQIRVKDYNVIFI</sequence>
<accession>A0A6C0EQQ2</accession>
<dbReference type="EMBL" id="MN738905">
    <property type="protein sequence ID" value="QHT30669.1"/>
    <property type="molecule type" value="Genomic_DNA"/>
</dbReference>
<protein>
    <submittedName>
        <fullName evidence="1">Uncharacterized protein</fullName>
    </submittedName>
</protein>
<evidence type="ECO:0000313" key="1">
    <source>
        <dbReference type="EMBL" id="QHT30669.1"/>
    </source>
</evidence>
<organism evidence="1">
    <name type="scientific">viral metagenome</name>
    <dbReference type="NCBI Taxonomy" id="1070528"/>
    <lineage>
        <taxon>unclassified sequences</taxon>
        <taxon>metagenomes</taxon>
        <taxon>organismal metagenomes</taxon>
    </lineage>
</organism>
<name>A0A6C0EQQ2_9ZZZZ</name>